<dbReference type="InterPro" id="IPR042201">
    <property type="entry name" value="FH2_Formin_sf"/>
</dbReference>
<name>A0AAN9SSW1_PSOTE</name>
<keyword evidence="8" id="KW-1185">Reference proteome</keyword>
<feature type="compositionally biased region" description="Pro residues" evidence="3">
    <location>
        <begin position="376"/>
        <end position="397"/>
    </location>
</feature>
<evidence type="ECO:0000259" key="6">
    <source>
        <dbReference type="PROSITE" id="PS51444"/>
    </source>
</evidence>
<feature type="region of interest" description="Disordered" evidence="3">
    <location>
        <begin position="940"/>
        <end position="988"/>
    </location>
</feature>
<evidence type="ECO:0000313" key="7">
    <source>
        <dbReference type="EMBL" id="KAK7405090.1"/>
    </source>
</evidence>
<dbReference type="InterPro" id="IPR027643">
    <property type="entry name" value="Formin-like_plant"/>
</dbReference>
<proteinExistence type="inferred from homology"/>
<evidence type="ECO:0000256" key="3">
    <source>
        <dbReference type="SAM" id="MobiDB-lite"/>
    </source>
</evidence>
<evidence type="ECO:0000256" key="4">
    <source>
        <dbReference type="SAM" id="Phobius"/>
    </source>
</evidence>
<reference evidence="7 8" key="1">
    <citation type="submission" date="2024-01" db="EMBL/GenBank/DDBJ databases">
        <title>The genomes of 5 underutilized Papilionoideae crops provide insights into root nodulation and disease resistanc.</title>
        <authorList>
            <person name="Jiang F."/>
        </authorList>
    </citation>
    <scope>NUCLEOTIDE SEQUENCE [LARGE SCALE GENOMIC DNA]</scope>
    <source>
        <strain evidence="7">DUOXIRENSHENG_FW03</strain>
        <tissue evidence="7">Leaves</tissue>
    </source>
</reference>
<feature type="region of interest" description="Disordered" evidence="3">
    <location>
        <begin position="357"/>
        <end position="535"/>
    </location>
</feature>
<dbReference type="SUPFAM" id="SSF101447">
    <property type="entry name" value="Formin homology 2 domain (FH2 domain)"/>
    <property type="match status" value="1"/>
</dbReference>
<feature type="compositionally biased region" description="Low complexity" evidence="3">
    <location>
        <begin position="231"/>
        <end position="245"/>
    </location>
</feature>
<feature type="compositionally biased region" description="Pro residues" evidence="3">
    <location>
        <begin position="444"/>
        <end position="484"/>
    </location>
</feature>
<keyword evidence="4" id="KW-1133">Transmembrane helix</keyword>
<organism evidence="7 8">
    <name type="scientific">Psophocarpus tetragonolobus</name>
    <name type="common">Winged bean</name>
    <name type="synonym">Dolichos tetragonolobus</name>
    <dbReference type="NCBI Taxonomy" id="3891"/>
    <lineage>
        <taxon>Eukaryota</taxon>
        <taxon>Viridiplantae</taxon>
        <taxon>Streptophyta</taxon>
        <taxon>Embryophyta</taxon>
        <taxon>Tracheophyta</taxon>
        <taxon>Spermatophyta</taxon>
        <taxon>Magnoliopsida</taxon>
        <taxon>eudicotyledons</taxon>
        <taxon>Gunneridae</taxon>
        <taxon>Pentapetalae</taxon>
        <taxon>rosids</taxon>
        <taxon>fabids</taxon>
        <taxon>Fabales</taxon>
        <taxon>Fabaceae</taxon>
        <taxon>Papilionoideae</taxon>
        <taxon>50 kb inversion clade</taxon>
        <taxon>NPAAA clade</taxon>
        <taxon>indigoferoid/millettioid clade</taxon>
        <taxon>Phaseoleae</taxon>
        <taxon>Psophocarpus</taxon>
    </lineage>
</organism>
<keyword evidence="4" id="KW-0472">Membrane</keyword>
<feature type="region of interest" description="Disordered" evidence="3">
    <location>
        <begin position="171"/>
        <end position="201"/>
    </location>
</feature>
<dbReference type="SMART" id="SM00498">
    <property type="entry name" value="FH2"/>
    <property type="match status" value="1"/>
</dbReference>
<dbReference type="GO" id="GO:0051015">
    <property type="term" value="F:actin filament binding"/>
    <property type="evidence" value="ECO:0007669"/>
    <property type="project" value="InterPro"/>
</dbReference>
<evidence type="ECO:0000256" key="1">
    <source>
        <dbReference type="ARBA" id="ARBA00025793"/>
    </source>
</evidence>
<dbReference type="AlphaFoldDB" id="A0AAN9SSW1"/>
<dbReference type="Proteomes" id="UP001386955">
    <property type="component" value="Unassembled WGS sequence"/>
</dbReference>
<dbReference type="PANTHER" id="PTHR23213">
    <property type="entry name" value="FORMIN-RELATED"/>
    <property type="match status" value="1"/>
</dbReference>
<gene>
    <name evidence="7" type="ORF">VNO78_06278</name>
</gene>
<keyword evidence="5" id="KW-0732">Signal</keyword>
<sequence>MGIQKHMVNIKVSFGVLLVLLLVAAVSPLEKKETEDNFVSELLDPASGLFDEHTAKVLWRYCWEDLFHSTQDLEDHDLCLSQELTGSTNIISSDIQPLAEGEIQKFINAYCPQFKENFLHCLRKNNRPLPVSGKEDDSNIWLVNDMGSLFYQSSVPERNFGRILLQHISESPSPGPAVGSPTPSLAPSAETSLAPSSELSLAPSPLAPAPLVPRPLHPSSPAPSFFPKLTPPAASESEISSPPSSDNINKQEDKNSNKKTVVLAVVITALVTFIAAALLFLCYRRYRKTGHVRLNDDRPLLSLSMGDYSVGPTSSYSFGNSIKGNKPVFQSSSNNLVDNKKYSVQENQSIGALNAAAGSPFELKPPPRRVGTIPSGMPPLKPPPGRLNPLPPEPPSFRPSGKAAVAAAPPPAPPKPAISNTPPSAHAKPDPPLPQPPALAGVRPGPPPPPPPVPGGARPGTPPPPPPAAAGAKPGPPPPPPPAPAGAKLGPRPPPPPMSGVAPPRPPPPFGSKVGRPLASGSKANVEAGGEGEADAPKAKLKPFFWDKVQANPDQSMVWNQIKSGSFQFNEEMIETLFGYNAVDKNNGQRQKQSSSQDPSPQFVQILDKKKAQNLLILLRALNVTMEEVCDALYEGHELPSEFLQTLLKMAPTSEEELKLRLFNGDLSQLSPADSFLKALVDIPFAFKRMEALLFMGTFKEEHGTTMESFAILEVACKELRNSRLFLKLLEAVLKTGNRMNDGTFRGGAQAFKLDTLLKLSDVKGTDGKTTLLHFVVLEIIRSEGIKAIRKAKESQSLSSDKAQETEDHYHEIGLQVVSHLSSELENVKKAAAIDADSLTGTTAKLGHGLIKTRDLVNKSMKNVEEDRGFCETVKSFVQNAEADVMKLLEEEKKIMALVKSTGDYFHGNAGKDEGIRLFIVVRDFLIMLDKVCKEVRDTGKKSAKTLKQETPQGTSSETRPPPDYRQRLFPAIAERRMDDISSDDESP</sequence>
<keyword evidence="4" id="KW-0812">Transmembrane</keyword>
<feature type="region of interest" description="Disordered" evidence="3">
    <location>
        <begin position="222"/>
        <end position="255"/>
    </location>
</feature>
<comment type="similarity">
    <text evidence="1">Belongs to the formin-like family. Class-I subfamily.</text>
</comment>
<dbReference type="InterPro" id="IPR015425">
    <property type="entry name" value="FH2_Formin"/>
</dbReference>
<dbReference type="Gene3D" id="1.20.58.2220">
    <property type="entry name" value="Formin, FH2 domain"/>
    <property type="match status" value="1"/>
</dbReference>
<feature type="transmembrane region" description="Helical" evidence="4">
    <location>
        <begin position="261"/>
        <end position="283"/>
    </location>
</feature>
<dbReference type="PROSITE" id="PS51444">
    <property type="entry name" value="FH2"/>
    <property type="match status" value="1"/>
</dbReference>
<feature type="compositionally biased region" description="Low complexity" evidence="3">
    <location>
        <begin position="183"/>
        <end position="201"/>
    </location>
</feature>
<evidence type="ECO:0000256" key="2">
    <source>
        <dbReference type="RuleBase" id="RU361260"/>
    </source>
</evidence>
<feature type="signal peptide" evidence="5">
    <location>
        <begin position="1"/>
        <end position="25"/>
    </location>
</feature>
<evidence type="ECO:0000256" key="5">
    <source>
        <dbReference type="SAM" id="SignalP"/>
    </source>
</evidence>
<feature type="compositionally biased region" description="Polar residues" evidence="3">
    <location>
        <begin position="949"/>
        <end position="959"/>
    </location>
</feature>
<accession>A0AAN9SSW1</accession>
<dbReference type="EMBL" id="JAYMYS010000002">
    <property type="protein sequence ID" value="KAK7405090.1"/>
    <property type="molecule type" value="Genomic_DNA"/>
</dbReference>
<feature type="chain" id="PRO_5042821928" description="Formin-like protein" evidence="5">
    <location>
        <begin position="26"/>
        <end position="988"/>
    </location>
</feature>
<dbReference type="PANTHER" id="PTHR23213:SF269">
    <property type="entry name" value="FORMIN-LIKE PROTEIN 5"/>
    <property type="match status" value="1"/>
</dbReference>
<feature type="domain" description="FH2" evidence="6">
    <location>
        <begin position="531"/>
        <end position="955"/>
    </location>
</feature>
<protein>
    <recommendedName>
        <fullName evidence="2">Formin-like protein</fullName>
    </recommendedName>
</protein>
<dbReference type="Pfam" id="PF02181">
    <property type="entry name" value="FH2"/>
    <property type="match status" value="1"/>
</dbReference>
<feature type="compositionally biased region" description="Pro residues" evidence="3">
    <location>
        <begin position="491"/>
        <end position="510"/>
    </location>
</feature>
<feature type="compositionally biased region" description="Low complexity" evidence="3">
    <location>
        <begin position="398"/>
        <end position="407"/>
    </location>
</feature>
<comment type="caution">
    <text evidence="7">The sequence shown here is derived from an EMBL/GenBank/DDBJ whole genome shotgun (WGS) entry which is preliminary data.</text>
</comment>
<dbReference type="GO" id="GO:0045010">
    <property type="term" value="P:actin nucleation"/>
    <property type="evidence" value="ECO:0007669"/>
    <property type="project" value="InterPro"/>
</dbReference>
<evidence type="ECO:0000313" key="8">
    <source>
        <dbReference type="Proteomes" id="UP001386955"/>
    </source>
</evidence>